<name>H2AUC3_KAZAF</name>
<evidence type="ECO:0000256" key="5">
    <source>
        <dbReference type="ARBA" id="ARBA00022833"/>
    </source>
</evidence>
<dbReference type="OrthoDB" id="674963at2759"/>
<dbReference type="KEGG" id="kaf:KAFR_0D03250"/>
<keyword evidence="6" id="KW-0508">mRNA splicing</keyword>
<dbReference type="GO" id="GO:0030620">
    <property type="term" value="F:U2 snRNA binding"/>
    <property type="evidence" value="ECO:0007669"/>
    <property type="project" value="EnsemblFungi"/>
</dbReference>
<keyword evidence="5 8" id="KW-0862">Zinc</keyword>
<keyword evidence="2" id="KW-0507">mRNA processing</keyword>
<dbReference type="Proteomes" id="UP000005220">
    <property type="component" value="Chromosome 4"/>
</dbReference>
<evidence type="ECO:0000256" key="4">
    <source>
        <dbReference type="ARBA" id="ARBA00022728"/>
    </source>
</evidence>
<dbReference type="AlphaFoldDB" id="H2AUC3"/>
<comment type="function">
    <text evidence="8">Part of the spliceosome which catalyzes two sequential transesterification reactions, first the excision of the non-coding intron from pre-mRNA and then the ligation of the coding exons to form the mature mRNA. Plays a role (via N-terminus) in stabilizing the structure of the spliceosome catalytic core and docking of the branch helix into the active site, producing 5'-exon and lariat intron-3'-intermediates. Further stabilizes spliceosome conformation for 3'-splice site docking (via C-terminus) promoting exon ligation.</text>
</comment>
<evidence type="ECO:0000256" key="3">
    <source>
        <dbReference type="ARBA" id="ARBA00022723"/>
    </source>
</evidence>
<dbReference type="GO" id="GO:0000384">
    <property type="term" value="F:first spliceosomal transesterification activity"/>
    <property type="evidence" value="ECO:0007669"/>
    <property type="project" value="EnsemblFungi"/>
</dbReference>
<dbReference type="InterPro" id="IPR007590">
    <property type="entry name" value="Saf4/Yju2"/>
</dbReference>
<dbReference type="GO" id="GO:0000350">
    <property type="term" value="P:generation of catalytic spliceosome for second transesterification step"/>
    <property type="evidence" value="ECO:0007669"/>
    <property type="project" value="UniProtKB-UniRule"/>
</dbReference>
<dbReference type="InterPro" id="IPR043701">
    <property type="entry name" value="Yju2"/>
</dbReference>
<comment type="subunit">
    <text evidence="8">Component of the spliceosome. Present in the activated B complex, the catalytically activated B* complex which catalyzes the branching, the catalytic step 1 C complex catalyzing the exon ligation, and the postcatalytic P complex containing the ligated exons (mRNA) and the excised lariat intron.</text>
</comment>
<dbReference type="InParanoid" id="H2AUC3"/>
<dbReference type="GO" id="GO:0000974">
    <property type="term" value="C:Prp19 complex"/>
    <property type="evidence" value="ECO:0007669"/>
    <property type="project" value="EnsemblFungi"/>
</dbReference>
<keyword evidence="4 8" id="KW-0747">Spliceosome</keyword>
<dbReference type="RefSeq" id="XP_003957108.1">
    <property type="nucleotide sequence ID" value="XM_003957059.1"/>
</dbReference>
<dbReference type="PANTHER" id="PTHR12111:SF1">
    <property type="entry name" value="SPLICING FACTOR YJU2"/>
    <property type="match status" value="1"/>
</dbReference>
<sequence>MSERKALNKYYPPDYDPIAAEKAARKMSKSLKNIKKDSVTIRLMTPFSMTCSVCSEFISKSRKFNGKKELLPNKYLEKIKVYKFTIRCPRCTNSISFRTDPKSADYVMESGGIRSYVKRKEEEFKSKEESVDETLERLAKRNEEEEENTSEKNTGDDKMEVLEQRLAKLQKTQEDEAEIENLRKANYQRMQRASDMLQDTDNRLDTDSDELDIISRNAFKNFANSNFNAPANIASSSTKAQDSGKIDVKELVQRRNKIKLKKHGTNKKNALGIVGKKR</sequence>
<evidence type="ECO:0000256" key="2">
    <source>
        <dbReference type="ARBA" id="ARBA00022664"/>
    </source>
</evidence>
<dbReference type="HAMAP" id="MF_03226">
    <property type="entry name" value="YJU2"/>
    <property type="match status" value="1"/>
</dbReference>
<evidence type="ECO:0000256" key="1">
    <source>
        <dbReference type="ARBA" id="ARBA00004123"/>
    </source>
</evidence>
<proteinExistence type="inferred from homology"/>
<accession>H2AUC3</accession>
<reference evidence="10 11" key="1">
    <citation type="journal article" date="2011" name="Proc. Natl. Acad. Sci. U.S.A.">
        <title>Evolutionary erosion of yeast sex chromosomes by mating-type switching accidents.</title>
        <authorList>
            <person name="Gordon J.L."/>
            <person name="Armisen D."/>
            <person name="Proux-Wera E."/>
            <person name="Oheigeartaigh S.S."/>
            <person name="Byrne K.P."/>
            <person name="Wolfe K.H."/>
        </authorList>
    </citation>
    <scope>NUCLEOTIDE SEQUENCE [LARGE SCALE GENOMIC DNA]</scope>
    <source>
        <strain evidence="11">ATCC 22294 / BCRC 22015 / CBS 2517 / CECT 1963 / NBRC 1671 / NRRL Y-8276</strain>
    </source>
</reference>
<comment type="similarity">
    <text evidence="8">Belongs to the CWC16 family. YJU2 subfamily.</text>
</comment>
<organism evidence="10 11">
    <name type="scientific">Kazachstania africana (strain ATCC 22294 / BCRC 22015 / CBS 2517 / CECT 1963 / NBRC 1671 / NRRL Y-8276)</name>
    <name type="common">Yeast</name>
    <name type="synonym">Kluyveromyces africanus</name>
    <dbReference type="NCBI Taxonomy" id="1071382"/>
    <lineage>
        <taxon>Eukaryota</taxon>
        <taxon>Fungi</taxon>
        <taxon>Dikarya</taxon>
        <taxon>Ascomycota</taxon>
        <taxon>Saccharomycotina</taxon>
        <taxon>Saccharomycetes</taxon>
        <taxon>Saccharomycetales</taxon>
        <taxon>Saccharomycetaceae</taxon>
        <taxon>Kazachstania</taxon>
    </lineage>
</organism>
<evidence type="ECO:0000313" key="10">
    <source>
        <dbReference type="EMBL" id="CCF57973.1"/>
    </source>
</evidence>
<feature type="binding site" evidence="8">
    <location>
        <position position="88"/>
    </location>
    <ligand>
        <name>Zn(2+)</name>
        <dbReference type="ChEBI" id="CHEBI:29105"/>
    </ligand>
</feature>
<feature type="binding site" evidence="8">
    <location>
        <position position="51"/>
    </location>
    <ligand>
        <name>Zn(2+)</name>
        <dbReference type="ChEBI" id="CHEBI:29105"/>
    </ligand>
</feature>
<feature type="binding site" evidence="8">
    <location>
        <position position="91"/>
    </location>
    <ligand>
        <name>Zn(2+)</name>
        <dbReference type="ChEBI" id="CHEBI:29105"/>
    </ligand>
</feature>
<keyword evidence="3 8" id="KW-0479">Metal-binding</keyword>
<dbReference type="GO" id="GO:0071007">
    <property type="term" value="C:U2-type catalytic step 2 spliceosome"/>
    <property type="evidence" value="ECO:0007669"/>
    <property type="project" value="UniProtKB-UniRule"/>
</dbReference>
<feature type="binding site" evidence="8">
    <location>
        <position position="54"/>
    </location>
    <ligand>
        <name>Zn(2+)</name>
        <dbReference type="ChEBI" id="CHEBI:29105"/>
    </ligand>
</feature>
<dbReference type="HOGENOM" id="CLU_053603_2_1_1"/>
<dbReference type="PANTHER" id="PTHR12111">
    <property type="entry name" value="SPLICING FACTOR YJU2"/>
    <property type="match status" value="1"/>
</dbReference>
<protein>
    <recommendedName>
        <fullName evidence="8">Splicing factor YJU2</fullName>
    </recommendedName>
</protein>
<evidence type="ECO:0000313" key="11">
    <source>
        <dbReference type="Proteomes" id="UP000005220"/>
    </source>
</evidence>
<comment type="subcellular location">
    <subcellularLocation>
        <location evidence="1 8">Nucleus</location>
    </subcellularLocation>
</comment>
<gene>
    <name evidence="10" type="primary">KAFR0D03250</name>
    <name evidence="8" type="synonym">YJU2</name>
    <name evidence="10" type="ORF">KAFR_0D03250</name>
</gene>
<evidence type="ECO:0000256" key="6">
    <source>
        <dbReference type="ARBA" id="ARBA00023187"/>
    </source>
</evidence>
<dbReference type="GeneID" id="13882218"/>
<dbReference type="FunCoup" id="H2AUC3">
    <property type="interactions" value="777"/>
</dbReference>
<dbReference type="GO" id="GO:0046872">
    <property type="term" value="F:metal ion binding"/>
    <property type="evidence" value="ECO:0007669"/>
    <property type="project" value="UniProtKB-KW"/>
</dbReference>
<evidence type="ECO:0000256" key="8">
    <source>
        <dbReference type="HAMAP-Rule" id="MF_03226"/>
    </source>
</evidence>
<dbReference type="STRING" id="1071382.H2AUC3"/>
<dbReference type="GO" id="GO:0000349">
    <property type="term" value="P:generation of catalytic spliceosome for first transesterification step"/>
    <property type="evidence" value="ECO:0007669"/>
    <property type="project" value="UniProtKB-UniRule"/>
</dbReference>
<dbReference type="eggNOG" id="KOG2989">
    <property type="taxonomic scope" value="Eukaryota"/>
</dbReference>
<evidence type="ECO:0000256" key="7">
    <source>
        <dbReference type="ARBA" id="ARBA00023242"/>
    </source>
</evidence>
<keyword evidence="7 8" id="KW-0539">Nucleus</keyword>
<evidence type="ECO:0000256" key="9">
    <source>
        <dbReference type="SAM" id="MobiDB-lite"/>
    </source>
</evidence>
<dbReference type="Pfam" id="PF04502">
    <property type="entry name" value="Saf4_Yju2"/>
    <property type="match status" value="1"/>
</dbReference>
<dbReference type="EMBL" id="HE650824">
    <property type="protein sequence ID" value="CCF57973.1"/>
    <property type="molecule type" value="Genomic_DNA"/>
</dbReference>
<keyword evidence="11" id="KW-1185">Reference proteome</keyword>
<dbReference type="GO" id="GO:0071006">
    <property type="term" value="C:U2-type catalytic step 1 spliceosome"/>
    <property type="evidence" value="ECO:0007669"/>
    <property type="project" value="UniProtKB-UniRule"/>
</dbReference>
<feature type="region of interest" description="Disordered" evidence="9">
    <location>
        <begin position="138"/>
        <end position="160"/>
    </location>
</feature>